<comment type="caution">
    <text evidence="2">The sequence shown here is derived from an EMBL/GenBank/DDBJ whole genome shotgun (WGS) entry which is preliminary data.</text>
</comment>
<reference evidence="2 3" key="1">
    <citation type="journal article" date="2020" name="Mol. Biol. Evol.">
        <title>Distinct Expression and Methylation Patterns for Genes with Different Fates following a Single Whole-Genome Duplication in Flowering Plants.</title>
        <authorList>
            <person name="Shi T."/>
            <person name="Rahmani R.S."/>
            <person name="Gugger P.F."/>
            <person name="Wang M."/>
            <person name="Li H."/>
            <person name="Zhang Y."/>
            <person name="Li Z."/>
            <person name="Wang Q."/>
            <person name="Van de Peer Y."/>
            <person name="Marchal K."/>
            <person name="Chen J."/>
        </authorList>
    </citation>
    <scope>NUCLEOTIDE SEQUENCE [LARGE SCALE GENOMIC DNA]</scope>
    <source>
        <tissue evidence="2">Leaf</tissue>
    </source>
</reference>
<dbReference type="Proteomes" id="UP000607653">
    <property type="component" value="Unassembled WGS sequence"/>
</dbReference>
<name>A0A822YYG5_NELNU</name>
<evidence type="ECO:0000256" key="1">
    <source>
        <dbReference type="SAM" id="MobiDB-lite"/>
    </source>
</evidence>
<protein>
    <submittedName>
        <fullName evidence="2">Uncharacterized protein</fullName>
    </submittedName>
</protein>
<dbReference type="PANTHER" id="PTHR34665">
    <property type="entry name" value="DUF3741 DOMAIN-CONTAINING PROTEIN"/>
    <property type="match status" value="1"/>
</dbReference>
<dbReference type="AlphaFoldDB" id="A0A822YYG5"/>
<evidence type="ECO:0000313" key="3">
    <source>
        <dbReference type="Proteomes" id="UP000607653"/>
    </source>
</evidence>
<gene>
    <name evidence="2" type="ORF">HUJ06_006416</name>
</gene>
<evidence type="ECO:0000313" key="2">
    <source>
        <dbReference type="EMBL" id="DAD35776.1"/>
    </source>
</evidence>
<keyword evidence="3" id="KW-1185">Reference proteome</keyword>
<proteinExistence type="predicted"/>
<feature type="compositionally biased region" description="Basic and acidic residues" evidence="1">
    <location>
        <begin position="29"/>
        <end position="42"/>
    </location>
</feature>
<accession>A0A822YYG5</accession>
<organism evidence="2 3">
    <name type="scientific">Nelumbo nucifera</name>
    <name type="common">Sacred lotus</name>
    <dbReference type="NCBI Taxonomy" id="4432"/>
    <lineage>
        <taxon>Eukaryota</taxon>
        <taxon>Viridiplantae</taxon>
        <taxon>Streptophyta</taxon>
        <taxon>Embryophyta</taxon>
        <taxon>Tracheophyta</taxon>
        <taxon>Spermatophyta</taxon>
        <taxon>Magnoliopsida</taxon>
        <taxon>Proteales</taxon>
        <taxon>Nelumbonaceae</taxon>
        <taxon>Nelumbo</taxon>
    </lineage>
</organism>
<sequence length="192" mass="21104">MEKRKPRGSTGESAIVKAAAWAWYQHGAGSERKSVREYDFTRTHPRPARPSRYKLEAIRLAGRRTMEGSALPSPTPSPSQLLADNSLLDPYEIQRITQQLDHLIESSNAKFCGDSPVKDQDHHQKKAVLLLECYRSGKKMNKKLNGGGALSLRGSGGEVVEAGVLCGRRLQLPKHVSVVGLSGCRPRANHAK</sequence>
<feature type="region of interest" description="Disordered" evidence="1">
    <location>
        <begin position="28"/>
        <end position="48"/>
    </location>
</feature>
<dbReference type="EMBL" id="DUZY01000004">
    <property type="protein sequence ID" value="DAD35776.1"/>
    <property type="molecule type" value="Genomic_DNA"/>
</dbReference>
<dbReference type="PANTHER" id="PTHR34665:SF4">
    <property type="entry name" value="DUF3741 DOMAIN-CONTAINING PROTEIN"/>
    <property type="match status" value="1"/>
</dbReference>